<feature type="region of interest" description="Disordered" evidence="1">
    <location>
        <begin position="727"/>
        <end position="805"/>
    </location>
</feature>
<feature type="region of interest" description="Disordered" evidence="1">
    <location>
        <begin position="1449"/>
        <end position="1470"/>
    </location>
</feature>
<sequence length="1470" mass="162801">MFKIDLGGRRNVSDSPSAEPSFKPEDLLTNSDALHKRHKEEPRFVGVDGMPRPWLSLLARHLMWLKVREWAVNGIYPKSGKPKYYEVCPEHEFKGPIMAYEEKNGNIRDIKGWRAIAKAWVLHVYGSKNPEVIAAEPDVAFQPFSIRRDIVVEDVENDPRGVTKLVRATQNIERARIIGLYEGEWVLDIEKDADPNLSCLNRLESEYKLFESSLIDCEKAHIIPRDLAIKYNLPSYTKNEVDADFRIEEFLHEDERNKNGRAKVSTSEGLIRSSLLTDGAKCRGLYGWTSEINDFRDLSKPLCEQVENGNNCEITEILIAGWRLQKVDDVITSALKKLEVTISRLSGSLDTLIWHCEQQLSNLEKAQANLVSKFKEDFRSLPHSSRALIQKSLSKIAYCHKVTDISLCGLKKIRAKTAEDESARQHVAYQWGCNRRGGCLNPGRMVALYFSSQMENYRVWKTSIDSLINNLKAETTEWASLANVAIMRSNQTVHHGKAHNSTKRMLSYSELCKNGEILQDAVAFGYVKPTPASACGFTTAGKIAKSLAALKAKLKTPCVSSNSESAEAANDLNTAIQTLAIPDIEDALEDHDSAESDFSEIVSDSQPIRELHENASDTASEEEEILEEGCVANSDNLRTVVTERDTSKDKGPAFEPRAPAKNRTEQNETAISTNSSGSVIPSSARPPTSEPIPKGLGSRRLKDSGRDSSGSTARYLTRDDEFRLYPSSRSRQHFRRAEPPSVVSKRSHDSDVRRRWTSFSQTGRGAAFRRDRYVPSEKNTATPREPPLPQVSREPSPIPQEPPVNPYYPFEPSASFLDHEGIVLHVEHQGLPGQLFRREIDDSFLADEIMRLSQKWAYPKKILKANPLVFLENDYYWVKYENVLEFAASCELEALVKPLVDFRAPISASSMHPKSPAAENAHSSGGLSTDATNASSSSKSITTTSQLQLTSTISSAPIEKPSTPLNTDSITSATSLKPNTEAQVISAVAHVSAIASLPKISLLGERQLDCKSDAKASQSPNKHNRTETHLPTADVISKTPFRVSMTSNTSETNGSEETEKLLLNSQRTTIQGLPENSGSAEAGSVAIDDETIIEQTELFISQQPTHASDVAVVEMKSEISQYPQTLDPTSFNTLPPTNSQARAEGHDESKHLEKPLILPKQEHTSIGNTENPLSPLSVPLLKIEKSEDADEKPFVKMKDEKPFTKQEDNKDEAYLKDEKPSVKQEDKKTDQHSLDDALMTNEFETAISAVLRDIDSSESVENNSFTSGSLSQPDMNTPVSTETPIVGESVELAAGPTVMELPTVATVDCSDGVESDERSGEETFEGPLGRHAASDQLFGEPNDNIPEEPLNLLTEGSPLIGSNDSMDCDAFPSDLSDKPPSSTLADGAIYISDREELPSDQPPKRSFVILDDDDDDPEVIIVDDGPIIVSESEECRNNLATLLFEKRKRKLKHRRESRKKAASAGPIVIE</sequence>
<feature type="compositionally biased region" description="Polar residues" evidence="1">
    <location>
        <begin position="1123"/>
        <end position="1141"/>
    </location>
</feature>
<evidence type="ECO:0000256" key="1">
    <source>
        <dbReference type="SAM" id="MobiDB-lite"/>
    </source>
</evidence>
<reference evidence="2 3" key="1">
    <citation type="journal article" date="2019" name="Sci. Rep.">
        <title>Comparative genomics of chytrid fungi reveal insights into the obligate biotrophic and pathogenic lifestyle of Synchytrium endobioticum.</title>
        <authorList>
            <person name="van de Vossenberg B.T.L.H."/>
            <person name="Warris S."/>
            <person name="Nguyen H.D.T."/>
            <person name="van Gent-Pelzer M.P.E."/>
            <person name="Joly D.L."/>
            <person name="van de Geest H.C."/>
            <person name="Bonants P.J.M."/>
            <person name="Smith D.S."/>
            <person name="Levesque C.A."/>
            <person name="van der Lee T.A.J."/>
        </authorList>
    </citation>
    <scope>NUCLEOTIDE SEQUENCE [LARGE SCALE GENOMIC DNA]</scope>
    <source>
        <strain evidence="2 3">CBS 675.73</strain>
    </source>
</reference>
<feature type="compositionally biased region" description="Basic and acidic residues" evidence="1">
    <location>
        <begin position="641"/>
        <end position="652"/>
    </location>
</feature>
<protein>
    <submittedName>
        <fullName evidence="2">Uncharacterized protein</fullName>
    </submittedName>
</protein>
<name>A0A507FPT8_9FUNG</name>
<accession>A0A507FPT8</accession>
<dbReference type="EMBL" id="QEAP01000006">
    <property type="protein sequence ID" value="TPX78292.1"/>
    <property type="molecule type" value="Genomic_DNA"/>
</dbReference>
<evidence type="ECO:0000313" key="3">
    <source>
        <dbReference type="Proteomes" id="UP000320333"/>
    </source>
</evidence>
<gene>
    <name evidence="2" type="ORF">CcCBS67573_g00454</name>
</gene>
<dbReference type="OrthoDB" id="332390at2759"/>
<feature type="compositionally biased region" description="Polar residues" evidence="1">
    <location>
        <begin position="667"/>
        <end position="681"/>
    </location>
</feature>
<feature type="compositionally biased region" description="Pro residues" evidence="1">
    <location>
        <begin position="796"/>
        <end position="805"/>
    </location>
</feature>
<comment type="caution">
    <text evidence="2">The sequence shown here is derived from an EMBL/GenBank/DDBJ whole genome shotgun (WGS) entry which is preliminary data.</text>
</comment>
<feature type="region of interest" description="Disordered" evidence="1">
    <location>
        <begin position="1311"/>
        <end position="1347"/>
    </location>
</feature>
<dbReference type="Proteomes" id="UP000320333">
    <property type="component" value="Unassembled WGS sequence"/>
</dbReference>
<feature type="compositionally biased region" description="Low complexity" evidence="1">
    <location>
        <begin position="928"/>
        <end position="943"/>
    </location>
</feature>
<feature type="compositionally biased region" description="Basic residues" evidence="1">
    <location>
        <begin position="1449"/>
        <end position="1461"/>
    </location>
</feature>
<evidence type="ECO:0000313" key="2">
    <source>
        <dbReference type="EMBL" id="TPX78292.1"/>
    </source>
</evidence>
<feature type="compositionally biased region" description="Basic and acidic residues" evidence="1">
    <location>
        <begin position="1"/>
        <end position="12"/>
    </location>
</feature>
<dbReference type="STRING" id="246404.A0A507FPT8"/>
<feature type="region of interest" description="Disordered" evidence="1">
    <location>
        <begin position="1191"/>
        <end position="1235"/>
    </location>
</feature>
<feature type="region of interest" description="Disordered" evidence="1">
    <location>
        <begin position="1123"/>
        <end position="1150"/>
    </location>
</feature>
<feature type="region of interest" description="Disordered" evidence="1">
    <location>
        <begin position="953"/>
        <end position="972"/>
    </location>
</feature>
<organism evidence="2 3">
    <name type="scientific">Chytriomyces confervae</name>
    <dbReference type="NCBI Taxonomy" id="246404"/>
    <lineage>
        <taxon>Eukaryota</taxon>
        <taxon>Fungi</taxon>
        <taxon>Fungi incertae sedis</taxon>
        <taxon>Chytridiomycota</taxon>
        <taxon>Chytridiomycota incertae sedis</taxon>
        <taxon>Chytridiomycetes</taxon>
        <taxon>Chytridiales</taxon>
        <taxon>Chytriomycetaceae</taxon>
        <taxon>Chytriomyces</taxon>
    </lineage>
</organism>
<proteinExistence type="predicted"/>
<feature type="compositionally biased region" description="Polar residues" evidence="1">
    <location>
        <begin position="963"/>
        <end position="972"/>
    </location>
</feature>
<feature type="region of interest" description="Disordered" evidence="1">
    <location>
        <begin position="911"/>
        <end position="943"/>
    </location>
</feature>
<feature type="region of interest" description="Disordered" evidence="1">
    <location>
        <begin position="590"/>
        <end position="715"/>
    </location>
</feature>
<feature type="region of interest" description="Disordered" evidence="1">
    <location>
        <begin position="1257"/>
        <end position="1279"/>
    </location>
</feature>
<keyword evidence="3" id="KW-1185">Reference proteome</keyword>
<feature type="region of interest" description="Disordered" evidence="1">
    <location>
        <begin position="1"/>
        <end position="31"/>
    </location>
</feature>